<reference evidence="3" key="2">
    <citation type="submission" date="2021-09" db="EMBL/GenBank/DDBJ databases">
        <authorList>
            <person name="Jia N."/>
            <person name="Wang J."/>
            <person name="Shi W."/>
            <person name="Du L."/>
            <person name="Sun Y."/>
            <person name="Zhan W."/>
            <person name="Jiang J."/>
            <person name="Wang Q."/>
            <person name="Zhang B."/>
            <person name="Ji P."/>
            <person name="Sakyi L.B."/>
            <person name="Cui X."/>
            <person name="Yuan T."/>
            <person name="Jiang B."/>
            <person name="Yang W."/>
            <person name="Lam T.T.-Y."/>
            <person name="Chang Q."/>
            <person name="Ding S."/>
            <person name="Wang X."/>
            <person name="Zhu J."/>
            <person name="Ruan X."/>
            <person name="Zhao L."/>
            <person name="Wei J."/>
            <person name="Que T."/>
            <person name="Du C."/>
            <person name="Cheng J."/>
            <person name="Dai P."/>
            <person name="Han X."/>
            <person name="Huang E."/>
            <person name="Gao Y."/>
            <person name="Liu J."/>
            <person name="Shao H."/>
            <person name="Ye R."/>
            <person name="Li L."/>
            <person name="Wei W."/>
            <person name="Wang X."/>
            <person name="Wang C."/>
            <person name="Huo Q."/>
            <person name="Li W."/>
            <person name="Guo W."/>
            <person name="Chen H."/>
            <person name="Chen S."/>
            <person name="Zhou L."/>
            <person name="Zhou L."/>
            <person name="Ni X."/>
            <person name="Tian J."/>
            <person name="Zhou Y."/>
            <person name="Sheng Y."/>
            <person name="Liu T."/>
            <person name="Pan Y."/>
            <person name="Xia L."/>
            <person name="Li J."/>
            <person name="Zhao F."/>
            <person name="Cao W."/>
        </authorList>
    </citation>
    <scope>NUCLEOTIDE SEQUENCE</scope>
    <source>
        <strain evidence="3">Rmic-2018</strain>
        <tissue evidence="3">Larvae</tissue>
    </source>
</reference>
<reference evidence="3" key="1">
    <citation type="journal article" date="2020" name="Cell">
        <title>Large-Scale Comparative Analyses of Tick Genomes Elucidate Their Genetic Diversity and Vector Capacities.</title>
        <authorList>
            <consortium name="Tick Genome and Microbiome Consortium (TIGMIC)"/>
            <person name="Jia N."/>
            <person name="Wang J."/>
            <person name="Shi W."/>
            <person name="Du L."/>
            <person name="Sun Y."/>
            <person name="Zhan W."/>
            <person name="Jiang J.F."/>
            <person name="Wang Q."/>
            <person name="Zhang B."/>
            <person name="Ji P."/>
            <person name="Bell-Sakyi L."/>
            <person name="Cui X.M."/>
            <person name="Yuan T.T."/>
            <person name="Jiang B.G."/>
            <person name="Yang W.F."/>
            <person name="Lam T.T."/>
            <person name="Chang Q.C."/>
            <person name="Ding S.J."/>
            <person name="Wang X.J."/>
            <person name="Zhu J.G."/>
            <person name="Ruan X.D."/>
            <person name="Zhao L."/>
            <person name="Wei J.T."/>
            <person name="Ye R.Z."/>
            <person name="Que T.C."/>
            <person name="Du C.H."/>
            <person name="Zhou Y.H."/>
            <person name="Cheng J.X."/>
            <person name="Dai P.F."/>
            <person name="Guo W.B."/>
            <person name="Han X.H."/>
            <person name="Huang E.J."/>
            <person name="Li L.F."/>
            <person name="Wei W."/>
            <person name="Gao Y.C."/>
            <person name="Liu J.Z."/>
            <person name="Shao H.Z."/>
            <person name="Wang X."/>
            <person name="Wang C.C."/>
            <person name="Yang T.C."/>
            <person name="Huo Q.B."/>
            <person name="Li W."/>
            <person name="Chen H.Y."/>
            <person name="Chen S.E."/>
            <person name="Zhou L.G."/>
            <person name="Ni X.B."/>
            <person name="Tian J.H."/>
            <person name="Sheng Y."/>
            <person name="Liu T."/>
            <person name="Pan Y.S."/>
            <person name="Xia L.Y."/>
            <person name="Li J."/>
            <person name="Zhao F."/>
            <person name="Cao W.C."/>
        </authorList>
    </citation>
    <scope>NUCLEOTIDE SEQUENCE</scope>
    <source>
        <strain evidence="3">Rmic-2018</strain>
    </source>
</reference>
<feature type="compositionally biased region" description="Acidic residues" evidence="2">
    <location>
        <begin position="11"/>
        <end position="25"/>
    </location>
</feature>
<sequence>MEVLQQNEDAIQWEDEDVTQQEDDTGNGWTEVRNRKRAKKGCGTPDPSEDHPCQPRCQLCGKDHRTADKLCKAKFKTPYIVKQRQWFRQLQETLEKNYPPTTKSTERGRSKFRTRATPGSRTKSWSCATPRGHTAQSPGPRRRTTSRFRSRSKAKGGNGHQGNLAFTLSWSDVPKGTRSEPSGETAHNVSDIAELKKENAELRELISQLTREIQSLKNCTNRTSSQMRSTAQERLEEMPDNRMDEDSTPPLLNRKAQVSNDKTTTQTSNINQTLSEIQKTVKEQAEATNNLSLAISMIMNKLDKLEANVANLNPRTPPVLPATNLPMSTEGNSHLSQGTT</sequence>
<feature type="compositionally biased region" description="Polar residues" evidence="2">
    <location>
        <begin position="325"/>
        <end position="340"/>
    </location>
</feature>
<feature type="region of interest" description="Disordered" evidence="2">
    <location>
        <begin position="1"/>
        <end position="54"/>
    </location>
</feature>
<evidence type="ECO:0000313" key="3">
    <source>
        <dbReference type="EMBL" id="KAH8038496.1"/>
    </source>
</evidence>
<feature type="compositionally biased region" description="Polar residues" evidence="2">
    <location>
        <begin position="117"/>
        <end position="127"/>
    </location>
</feature>
<organism evidence="3 4">
    <name type="scientific">Rhipicephalus microplus</name>
    <name type="common">Cattle tick</name>
    <name type="synonym">Boophilus microplus</name>
    <dbReference type="NCBI Taxonomy" id="6941"/>
    <lineage>
        <taxon>Eukaryota</taxon>
        <taxon>Metazoa</taxon>
        <taxon>Ecdysozoa</taxon>
        <taxon>Arthropoda</taxon>
        <taxon>Chelicerata</taxon>
        <taxon>Arachnida</taxon>
        <taxon>Acari</taxon>
        <taxon>Parasitiformes</taxon>
        <taxon>Ixodida</taxon>
        <taxon>Ixodoidea</taxon>
        <taxon>Ixodidae</taxon>
        <taxon>Rhipicephalinae</taxon>
        <taxon>Rhipicephalus</taxon>
        <taxon>Boophilus</taxon>
    </lineage>
</organism>
<comment type="caution">
    <text evidence="3">The sequence shown here is derived from an EMBL/GenBank/DDBJ whole genome shotgun (WGS) entry which is preliminary data.</text>
</comment>
<proteinExistence type="predicted"/>
<evidence type="ECO:0000256" key="2">
    <source>
        <dbReference type="SAM" id="MobiDB-lite"/>
    </source>
</evidence>
<feature type="region of interest" description="Disordered" evidence="2">
    <location>
        <begin position="317"/>
        <end position="340"/>
    </location>
</feature>
<feature type="region of interest" description="Disordered" evidence="2">
    <location>
        <begin position="97"/>
        <end position="187"/>
    </location>
</feature>
<protein>
    <submittedName>
        <fullName evidence="3">Uncharacterized protein</fullName>
    </submittedName>
</protein>
<accession>A0A9J6EWU4</accession>
<name>A0A9J6EWU4_RHIMP</name>
<keyword evidence="1" id="KW-0175">Coiled coil</keyword>
<keyword evidence="4" id="KW-1185">Reference proteome</keyword>
<evidence type="ECO:0000313" key="4">
    <source>
        <dbReference type="Proteomes" id="UP000821866"/>
    </source>
</evidence>
<dbReference type="Proteomes" id="UP000821866">
    <property type="component" value="Chromosome 1"/>
</dbReference>
<evidence type="ECO:0000256" key="1">
    <source>
        <dbReference type="SAM" id="Coils"/>
    </source>
</evidence>
<gene>
    <name evidence="3" type="ORF">HPB51_001669</name>
</gene>
<dbReference type="EMBL" id="JABSTU010000001">
    <property type="protein sequence ID" value="KAH8038496.1"/>
    <property type="molecule type" value="Genomic_DNA"/>
</dbReference>
<dbReference type="AlphaFoldDB" id="A0A9J6EWU4"/>
<feature type="coiled-coil region" evidence="1">
    <location>
        <begin position="192"/>
        <end position="219"/>
    </location>
</feature>
<feature type="compositionally biased region" description="Basic residues" evidence="2">
    <location>
        <begin position="140"/>
        <end position="154"/>
    </location>
</feature>